<feature type="region of interest" description="Disordered" evidence="1">
    <location>
        <begin position="1"/>
        <end position="102"/>
    </location>
</feature>
<feature type="region of interest" description="Disordered" evidence="1">
    <location>
        <begin position="634"/>
        <end position="656"/>
    </location>
</feature>
<organism evidence="2 3">
    <name type="scientific">Leptomonas seymouri</name>
    <dbReference type="NCBI Taxonomy" id="5684"/>
    <lineage>
        <taxon>Eukaryota</taxon>
        <taxon>Discoba</taxon>
        <taxon>Euglenozoa</taxon>
        <taxon>Kinetoplastea</taxon>
        <taxon>Metakinetoplastina</taxon>
        <taxon>Trypanosomatida</taxon>
        <taxon>Trypanosomatidae</taxon>
        <taxon>Leishmaniinae</taxon>
        <taxon>Leptomonas</taxon>
    </lineage>
</organism>
<feature type="compositionally biased region" description="Low complexity" evidence="1">
    <location>
        <begin position="141"/>
        <end position="158"/>
    </location>
</feature>
<dbReference type="EMBL" id="LJSK01000171">
    <property type="protein sequence ID" value="KPI85713.1"/>
    <property type="molecule type" value="Genomic_DNA"/>
</dbReference>
<feature type="compositionally biased region" description="Polar residues" evidence="1">
    <location>
        <begin position="84"/>
        <end position="94"/>
    </location>
</feature>
<dbReference type="VEuPathDB" id="TriTrypDB:Lsey_0171_0210"/>
<feature type="compositionally biased region" description="Polar residues" evidence="1">
    <location>
        <begin position="376"/>
        <end position="386"/>
    </location>
</feature>
<sequence>MGCRQSKSAPEIYPAQPHECDHLSTNAPLPRDALEAVPVTQKLDLATPHPTEAAPCDGDLPVAAAPDSTSSGTPQLIKEEPSGESASQQANTPLQRLPRWNPHDAEPLSCTCSDSRSSEPAAPTRRFFRAVSPSSAPCTPPQQRQRPQHQLSSPSSLSNRTNLYFSQRRNLKSDHITALCEPHHGRPQLRALPIPDSHQLDSAQMMCARPLPAYGSPNHNPTSFNSAQDLSAVAGSPIHCTSPLEVSPFAHHRQSGARRNENGAAVAAHSPMLPACHRFRTAAPVTNERGTSTSASVPRAAPAMHFSDFLARGSLRTHHGQRSGDATPRNSTCKDKILPASAANLTISPTRWSSTNTPNEFSCATSYAGGSCSQPFGPQPPCSSIESAHSAAPNSADSSSFASSISSTSFLGQGPTRVNASPLPLTEQIFSAWQRSSSSVMPFDGVKLPPPQDDVLSNAVSASILMPHRDSSRSSAEITLGNNSFTSARLRMASRETEVSCEVETVVEFVARMQATKRRSEGDVDGTCAAESTDIRTLLTGSSSGYGGEAARTASRGTHAKCGSAGRISASLSVPPPPPLRVGSEKGGATRLLRPRPSLDTTSDAPLVALTPSPQSTLSRISSSIVISPSASLNDRDVTSAGSNRPNSSCRRRDVKASVEAALASISSSSAPAPPAASRRKRRDMAVNFLISPQ</sequence>
<proteinExistence type="predicted"/>
<evidence type="ECO:0000313" key="3">
    <source>
        <dbReference type="Proteomes" id="UP000038009"/>
    </source>
</evidence>
<feature type="compositionally biased region" description="Polar residues" evidence="1">
    <location>
        <begin position="640"/>
        <end position="649"/>
    </location>
</feature>
<dbReference type="Proteomes" id="UP000038009">
    <property type="component" value="Unassembled WGS sequence"/>
</dbReference>
<feature type="region of interest" description="Disordered" evidence="1">
    <location>
        <begin position="376"/>
        <end position="398"/>
    </location>
</feature>
<evidence type="ECO:0000313" key="2">
    <source>
        <dbReference type="EMBL" id="KPI85713.1"/>
    </source>
</evidence>
<accession>A0A0N1IK08</accession>
<comment type="caution">
    <text evidence="2">The sequence shown here is derived from an EMBL/GenBank/DDBJ whole genome shotgun (WGS) entry which is preliminary data.</text>
</comment>
<protein>
    <submittedName>
        <fullName evidence="2">Uncharacterized protein</fullName>
    </submittedName>
</protein>
<dbReference type="OrthoDB" id="10671579at2759"/>
<gene>
    <name evidence="2" type="ORF">ABL78_5245</name>
</gene>
<feature type="region of interest" description="Disordered" evidence="1">
    <location>
        <begin position="128"/>
        <end position="160"/>
    </location>
</feature>
<feature type="compositionally biased region" description="Low complexity" evidence="1">
    <location>
        <begin position="387"/>
        <end position="398"/>
    </location>
</feature>
<evidence type="ECO:0000256" key="1">
    <source>
        <dbReference type="SAM" id="MobiDB-lite"/>
    </source>
</evidence>
<name>A0A0N1IK08_LEPSE</name>
<feature type="region of interest" description="Disordered" evidence="1">
    <location>
        <begin position="539"/>
        <end position="615"/>
    </location>
</feature>
<dbReference type="AlphaFoldDB" id="A0A0N1IK08"/>
<dbReference type="OMA" id="HYYANTP"/>
<reference evidence="2 3" key="1">
    <citation type="journal article" date="2015" name="PLoS Pathog.">
        <title>Leptomonas seymouri: Adaptations to the Dixenous Life Cycle Analyzed by Genome Sequencing, Transcriptome Profiling and Co-infection with Leishmania donovani.</title>
        <authorList>
            <person name="Kraeva N."/>
            <person name="Butenko A."/>
            <person name="Hlavacova J."/>
            <person name="Kostygov A."/>
            <person name="Myskova J."/>
            <person name="Grybchuk D."/>
            <person name="Lestinova T."/>
            <person name="Votypka J."/>
            <person name="Volf P."/>
            <person name="Opperdoes F."/>
            <person name="Flegontov P."/>
            <person name="Lukes J."/>
            <person name="Yurchenko V."/>
        </authorList>
    </citation>
    <scope>NUCLEOTIDE SEQUENCE [LARGE SCALE GENOMIC DNA]</scope>
    <source>
        <strain evidence="2 3">ATCC 30220</strain>
    </source>
</reference>
<keyword evidence="3" id="KW-1185">Reference proteome</keyword>